<organism evidence="2 3">
    <name type="scientific">Haematococcus lacustris</name>
    <name type="common">Green alga</name>
    <name type="synonym">Haematococcus pluvialis</name>
    <dbReference type="NCBI Taxonomy" id="44745"/>
    <lineage>
        <taxon>Eukaryota</taxon>
        <taxon>Viridiplantae</taxon>
        <taxon>Chlorophyta</taxon>
        <taxon>core chlorophytes</taxon>
        <taxon>Chlorophyceae</taxon>
        <taxon>CS clade</taxon>
        <taxon>Chlamydomonadales</taxon>
        <taxon>Haematococcaceae</taxon>
        <taxon>Haematococcus</taxon>
    </lineage>
</organism>
<gene>
    <name evidence="2" type="ORF">HaLaN_07431</name>
</gene>
<dbReference type="InterPro" id="IPR008978">
    <property type="entry name" value="HSP20-like_chaperone"/>
</dbReference>
<proteinExistence type="predicted"/>
<accession>A0A699YW85</accession>
<name>A0A699YW85_HAELA</name>
<keyword evidence="3" id="KW-1185">Reference proteome</keyword>
<dbReference type="AlphaFoldDB" id="A0A699YW85"/>
<evidence type="ECO:0000313" key="2">
    <source>
        <dbReference type="EMBL" id="GFH11858.1"/>
    </source>
</evidence>
<evidence type="ECO:0000313" key="3">
    <source>
        <dbReference type="Proteomes" id="UP000485058"/>
    </source>
</evidence>
<dbReference type="EMBL" id="BLLF01000443">
    <property type="protein sequence ID" value="GFH11858.1"/>
    <property type="molecule type" value="Genomic_DNA"/>
</dbReference>
<reference evidence="2 3" key="1">
    <citation type="submission" date="2020-02" db="EMBL/GenBank/DDBJ databases">
        <title>Draft genome sequence of Haematococcus lacustris strain NIES-144.</title>
        <authorList>
            <person name="Morimoto D."/>
            <person name="Nakagawa S."/>
            <person name="Yoshida T."/>
            <person name="Sawayama S."/>
        </authorList>
    </citation>
    <scope>NUCLEOTIDE SEQUENCE [LARGE SCALE GENOMIC DNA]</scope>
    <source>
        <strain evidence="2 3">NIES-144</strain>
    </source>
</reference>
<sequence>MDNAMVGIQSGQPSKAVTSMVDREVEKEEEGGSSTSCASHLCLQVYLPLEGVGAKCSRQCPAGAEAGEGLQPVSWELGVRQVSLKVRGYKEGRTLLFEVKRLGGDIVPEACTFKVLPNKVVLMLTKAGNPPPAWSSLVS</sequence>
<protein>
    <submittedName>
        <fullName evidence="2">CS domain-containing protein</fullName>
    </submittedName>
</protein>
<dbReference type="Proteomes" id="UP000485058">
    <property type="component" value="Unassembled WGS sequence"/>
</dbReference>
<evidence type="ECO:0000256" key="1">
    <source>
        <dbReference type="SAM" id="MobiDB-lite"/>
    </source>
</evidence>
<feature type="region of interest" description="Disordered" evidence="1">
    <location>
        <begin position="1"/>
        <end position="32"/>
    </location>
</feature>
<comment type="caution">
    <text evidence="2">The sequence shown here is derived from an EMBL/GenBank/DDBJ whole genome shotgun (WGS) entry which is preliminary data.</text>
</comment>
<dbReference type="Gene3D" id="2.60.40.790">
    <property type="match status" value="1"/>
</dbReference>
<dbReference type="SUPFAM" id="SSF49764">
    <property type="entry name" value="HSP20-like chaperones"/>
    <property type="match status" value="1"/>
</dbReference>